<dbReference type="EMBL" id="AB609751">
    <property type="protein sequence ID" value="BBE38669.1"/>
    <property type="molecule type" value="Genomic_DNA"/>
</dbReference>
<protein>
    <submittedName>
        <fullName evidence="1">Uncharacterized protein</fullName>
    </submittedName>
</protein>
<organism evidence="1">
    <name type="scientific">Vibrio vulnificus</name>
    <dbReference type="NCBI Taxonomy" id="672"/>
    <lineage>
        <taxon>Bacteria</taxon>
        <taxon>Pseudomonadati</taxon>
        <taxon>Pseudomonadota</taxon>
        <taxon>Gammaproteobacteria</taxon>
        <taxon>Vibrionales</taxon>
        <taxon>Vibrionaceae</taxon>
        <taxon>Vibrio</taxon>
    </lineage>
</organism>
<sequence length="100" mass="11539">MQIDPKYVIGSEQWNTDRANEYRKVFGIPSENTLELTNYSNNSRHMRDDDDYSFVEKDQDGNVVALYEAWHHMSTPKSFSASSGYKKLSPEGEVIEQVKS</sequence>
<evidence type="ECO:0000313" key="1">
    <source>
        <dbReference type="EMBL" id="BBE38669.1"/>
    </source>
</evidence>
<proteinExistence type="predicted"/>
<accession>A0A6S4Q6R5</accession>
<dbReference type="RefSeq" id="WP_088899999.1">
    <property type="nucleotide sequence ID" value="NZ_CP014636.1"/>
</dbReference>
<name>A0A6S4Q6R5_VIBVL</name>
<dbReference type="AlphaFoldDB" id="A0A6S4Q6R5"/>
<reference evidence="1" key="1">
    <citation type="submission" date="2011-01" db="EMBL/GenBank/DDBJ databases">
        <title>Evolutionary Significance of Chromosomal Super-Integrons in Vibrio vulnificus Strains.</title>
        <authorList>
            <person name="Shu H.Y."/>
            <person name="Wu K.M."/>
            <person name="Liu T.T."/>
            <person name="Liu Y.M."/>
            <person name="Liao T.L."/>
            <person name="Hor L.I."/>
            <person name="Tsai S.F."/>
            <person name="Chen C.Y."/>
        </authorList>
    </citation>
    <scope>NUCLEOTIDE SEQUENCE</scope>
    <source>
        <strain evidence="1">CECT4999</strain>
    </source>
</reference>